<sequence length="1041" mass="116243">MDMEDADKNVHPGGPTGWAAISKTIWNVDEGKINDYKEDIDTLLVFTGLFSAVLTAFVVESYQELSPDPMDTVIQLLGQISMQTHSYVISANMINSTISSSGPPQLETTFEPSLPAVRVNQLWFSSLVITLITASYAMLVKQWLREYLAMDYTSPHERLRARQFRHPGLATWKVFEIAGFLPLLLQLALGLFFLGLCFFTWSVNSGVGKASTVLVVAWAFFFVSAMLAPATSPRCPYKTALLKDIMFNVRQGLAALILPFLSLDTAPSESQQPDMRLKQYSLEEREAVKEDADETEILREVDAFLLDDDLLGTTMLNSLQYDTNQPSIITFVLQALHLRLKGPRPMQPLASAPDLRRLTKRGWTAVSDIVANLVLRNIENQVSDVGPWFEDAVYLLLAQSDQALTVNAQKALAHCVQKSTISRFTILLSDSPSLSDIFTLRLPDIVDPLSSHLSALVRAGEFPPSELVAFVKMIYALASHNSPTVFLHEPFLYQLNIPARIWNFGSDVTAEAVLHALDTPNRDEVIGPWFEDALRIFLSHSPHPITVRSQDALLRCLHEPTILRFSNTLNSLTHFSSLVIRRLHTILDPLSSYFTELIRHHDALPAQVVAFVLTLYALETENRSLSLQPGTVLDLASLSEAMWNFGSDAVGEAILHELSTADVNHIDGSWFADAVTILLSVAPYPPTSTSIKALVQVCSHKTSQPRFGEWLKPIVSPSSTSYRHVLSCLHRVCDELPGADNDVFQLLRYIIRAVPCSPTCTHPEQSTPLAFLVYDHVAVHEEWARHYIALLVGRIEQIPLTGSAKWPPGSWDSLRALLCCPVPLRRLHAEAPKILVKLLTSYSPSGPILNFVLNVDEKVRALSKSDVTIQSVISLISESHSEVQATFFRMKAQQCRNYVSLDPSTQHASILGLNVVRLCVLMSRLYVDVRSDITLKGDCSKFYDECARAMEQFRQAKYPSLTENERTATTQLAEEALRVLDSLEPLTEGVNFDAWATGFKVQDSVFPDLLFEQLASFLSDDVATRIKRVERIRRHSVGHEK</sequence>
<evidence type="ECO:0000313" key="2">
    <source>
        <dbReference type="Proteomes" id="UP001148662"/>
    </source>
</evidence>
<reference evidence="1" key="1">
    <citation type="submission" date="2022-07" db="EMBL/GenBank/DDBJ databases">
        <title>Genome Sequence of Phlebia brevispora.</title>
        <authorList>
            <person name="Buettner E."/>
        </authorList>
    </citation>
    <scope>NUCLEOTIDE SEQUENCE</scope>
    <source>
        <strain evidence="1">MPL23</strain>
    </source>
</reference>
<name>A0ACC1STT4_9APHY</name>
<dbReference type="EMBL" id="JANHOG010001031">
    <property type="protein sequence ID" value="KAJ3546209.1"/>
    <property type="molecule type" value="Genomic_DNA"/>
</dbReference>
<comment type="caution">
    <text evidence="1">The sequence shown here is derived from an EMBL/GenBank/DDBJ whole genome shotgun (WGS) entry which is preliminary data.</text>
</comment>
<gene>
    <name evidence="1" type="ORF">NM688_g5539</name>
</gene>
<accession>A0ACC1STT4</accession>
<organism evidence="1 2">
    <name type="scientific">Phlebia brevispora</name>
    <dbReference type="NCBI Taxonomy" id="194682"/>
    <lineage>
        <taxon>Eukaryota</taxon>
        <taxon>Fungi</taxon>
        <taxon>Dikarya</taxon>
        <taxon>Basidiomycota</taxon>
        <taxon>Agaricomycotina</taxon>
        <taxon>Agaricomycetes</taxon>
        <taxon>Polyporales</taxon>
        <taxon>Meruliaceae</taxon>
        <taxon>Phlebia</taxon>
    </lineage>
</organism>
<proteinExistence type="predicted"/>
<keyword evidence="2" id="KW-1185">Reference proteome</keyword>
<evidence type="ECO:0000313" key="1">
    <source>
        <dbReference type="EMBL" id="KAJ3546209.1"/>
    </source>
</evidence>
<dbReference type="Proteomes" id="UP001148662">
    <property type="component" value="Unassembled WGS sequence"/>
</dbReference>
<protein>
    <submittedName>
        <fullName evidence="1">Uncharacterized protein</fullName>
    </submittedName>
</protein>